<evidence type="ECO:0000313" key="2">
    <source>
        <dbReference type="RefSeq" id="XP_048130312.1"/>
    </source>
</evidence>
<dbReference type="Proteomes" id="UP000827889">
    <property type="component" value="Chromosome 2"/>
</dbReference>
<evidence type="ECO:0000313" key="1">
    <source>
        <dbReference type="Proteomes" id="UP000827889"/>
    </source>
</evidence>
<dbReference type="GeneID" id="115749956"/>
<dbReference type="InterPro" id="IPR032675">
    <property type="entry name" value="LRR_dom_sf"/>
</dbReference>
<protein>
    <submittedName>
        <fullName evidence="2">Uncharacterized protein LOC115749956 isoform X1</fullName>
    </submittedName>
</protein>
<dbReference type="SUPFAM" id="SSF52047">
    <property type="entry name" value="RNI-like"/>
    <property type="match status" value="1"/>
</dbReference>
<proteinExistence type="predicted"/>
<organism evidence="1 2">
    <name type="scientific">Rhodamnia argentea</name>
    <dbReference type="NCBI Taxonomy" id="178133"/>
    <lineage>
        <taxon>Eukaryota</taxon>
        <taxon>Viridiplantae</taxon>
        <taxon>Streptophyta</taxon>
        <taxon>Embryophyta</taxon>
        <taxon>Tracheophyta</taxon>
        <taxon>Spermatophyta</taxon>
        <taxon>Magnoliopsida</taxon>
        <taxon>eudicotyledons</taxon>
        <taxon>Gunneridae</taxon>
        <taxon>Pentapetalae</taxon>
        <taxon>rosids</taxon>
        <taxon>malvids</taxon>
        <taxon>Myrtales</taxon>
        <taxon>Myrtaceae</taxon>
        <taxon>Myrtoideae</taxon>
        <taxon>Myrteae</taxon>
        <taxon>Australasian group</taxon>
        <taxon>Rhodamnia</taxon>
    </lineage>
</organism>
<dbReference type="Gene3D" id="3.80.10.10">
    <property type="entry name" value="Ribonuclease Inhibitor"/>
    <property type="match status" value="1"/>
</dbReference>
<name>A0ABM3H128_9MYRT</name>
<reference evidence="1" key="1">
    <citation type="submission" date="2025-05" db="UniProtKB">
        <authorList>
            <consortium name="RefSeq"/>
        </authorList>
    </citation>
    <scope>NUCLEOTIDE SEQUENCE [LARGE SCALE GENOMIC DNA]</scope>
</reference>
<sequence length="367" mass="40776">MSFLFDLDRVLDAARCKFSRRKNDVSLCFAIMISNDCASLAVAVNRYCTVACYSIGPPVKRSKPPSLVSLCVGVVGKHLEDIITDLEEIAVTFPADIKMAVAAIARRRRLLDNNVIVSLADGSWEILDISGSNVSDVGLIKLAGICRSLRAVDISRCANITVAGVSGVLQHCHSLETLRCGGCPRSDYTARCCLGILKPKLHDVDGDSWEELDAAEIIDGAHSLRWLVWPRIDKNTLEDFSAECPRITVNPKPSPFTQRWTQAPREAWPDVILDETFVKDIDPETWAVSGLRPRRISAPLSSPTSELSVAEKFRLAFLERDNRLAPKRAKNVRQRQRRAEKELMTMDTRAKALALASKLSRSLNNRH</sequence>
<keyword evidence="1" id="KW-1185">Reference proteome</keyword>
<gene>
    <name evidence="2" type="primary">LOC115749956</name>
</gene>
<accession>A0ABM3H128</accession>
<reference evidence="2" key="2">
    <citation type="submission" date="2025-08" db="UniProtKB">
        <authorList>
            <consortium name="RefSeq"/>
        </authorList>
    </citation>
    <scope>IDENTIFICATION</scope>
    <source>
        <tissue evidence="2">Leaf</tissue>
    </source>
</reference>
<dbReference type="RefSeq" id="XP_048130312.1">
    <property type="nucleotide sequence ID" value="XM_048274355.1"/>
</dbReference>